<evidence type="ECO:0000313" key="3">
    <source>
        <dbReference type="EMBL" id="SDN38041.1"/>
    </source>
</evidence>
<sequence length="245" mass="26799">MGIDYIATTVEQTAAFTAAVSKPGALTRCVPSCPEWTVADLVAHLGEVQTWWEHGLRSAGPVPDEAAVAELAKPGADLLAWWRERSESFLATLRATPADSPSWCWWSDNKLTTAAEVAERQAHEVLVHRWDAENALGAAVPFDPALAADGVREFLQRFLWGKPWSGPEGLVRLRATDTGDEWDVALRSAQPRRVPVYPEVPASAVVSGSAEELDLLLWRRVPVSALTVDGEVELVDALVRWTTLD</sequence>
<dbReference type="OrthoDB" id="3671213at2"/>
<name>A0A1H0AXN8_ALLAB</name>
<dbReference type="PANTHER" id="PTHR40758:SF1">
    <property type="entry name" value="CONSERVED PROTEIN"/>
    <property type="match status" value="1"/>
</dbReference>
<dbReference type="InterPro" id="IPR024344">
    <property type="entry name" value="MDMPI_metal-binding"/>
</dbReference>
<evidence type="ECO:0000259" key="1">
    <source>
        <dbReference type="Pfam" id="PF07398"/>
    </source>
</evidence>
<protein>
    <submittedName>
        <fullName evidence="3">TIGR03083 family protein</fullName>
    </submittedName>
</protein>
<proteinExistence type="predicted"/>
<dbReference type="RefSeq" id="WP_052408154.1">
    <property type="nucleotide sequence ID" value="NZ_JOEF01000040.1"/>
</dbReference>
<dbReference type="Pfam" id="PF11716">
    <property type="entry name" value="MDMPI_N"/>
    <property type="match status" value="1"/>
</dbReference>
<dbReference type="AlphaFoldDB" id="A0A1H0AXN8"/>
<dbReference type="PANTHER" id="PTHR40758">
    <property type="entry name" value="CONSERVED PROTEIN"/>
    <property type="match status" value="1"/>
</dbReference>
<evidence type="ECO:0000259" key="2">
    <source>
        <dbReference type="Pfam" id="PF11716"/>
    </source>
</evidence>
<dbReference type="GO" id="GO:0005886">
    <property type="term" value="C:plasma membrane"/>
    <property type="evidence" value="ECO:0007669"/>
    <property type="project" value="TreeGrafter"/>
</dbReference>
<evidence type="ECO:0000313" key="4">
    <source>
        <dbReference type="Proteomes" id="UP000183376"/>
    </source>
</evidence>
<dbReference type="EMBL" id="LT629701">
    <property type="protein sequence ID" value="SDN38041.1"/>
    <property type="molecule type" value="Genomic_DNA"/>
</dbReference>
<keyword evidence="4" id="KW-1185">Reference proteome</keyword>
<accession>A0A1H0AXN8</accession>
<dbReference type="Proteomes" id="UP000183376">
    <property type="component" value="Chromosome I"/>
</dbReference>
<dbReference type="InterPro" id="IPR010872">
    <property type="entry name" value="MDMPI_C-term_domain"/>
</dbReference>
<dbReference type="eggNOG" id="COG0511">
    <property type="taxonomic scope" value="Bacteria"/>
</dbReference>
<organism evidence="3 4">
    <name type="scientific">Allokutzneria albata</name>
    <name type="common">Kibdelosporangium albatum</name>
    <dbReference type="NCBI Taxonomy" id="211114"/>
    <lineage>
        <taxon>Bacteria</taxon>
        <taxon>Bacillati</taxon>
        <taxon>Actinomycetota</taxon>
        <taxon>Actinomycetes</taxon>
        <taxon>Pseudonocardiales</taxon>
        <taxon>Pseudonocardiaceae</taxon>
        <taxon>Allokutzneria</taxon>
    </lineage>
</organism>
<feature type="domain" description="Mycothiol-dependent maleylpyruvate isomerase metal-binding" evidence="2">
    <location>
        <begin position="10"/>
        <end position="132"/>
    </location>
</feature>
<dbReference type="Gene3D" id="1.20.120.450">
    <property type="entry name" value="dinb family like domain"/>
    <property type="match status" value="1"/>
</dbReference>
<feature type="domain" description="MDMPI C-terminal" evidence="1">
    <location>
        <begin position="146"/>
        <end position="236"/>
    </location>
</feature>
<dbReference type="SUPFAM" id="SSF109854">
    <property type="entry name" value="DinB/YfiT-like putative metalloenzymes"/>
    <property type="match status" value="1"/>
</dbReference>
<dbReference type="GO" id="GO:0046872">
    <property type="term" value="F:metal ion binding"/>
    <property type="evidence" value="ECO:0007669"/>
    <property type="project" value="InterPro"/>
</dbReference>
<gene>
    <name evidence="3" type="ORF">SAMN04489726_6336</name>
</gene>
<dbReference type="InterPro" id="IPR017517">
    <property type="entry name" value="Maleyloyr_isom"/>
</dbReference>
<dbReference type="STRING" id="211114.SAMN04489726_6336"/>
<dbReference type="InterPro" id="IPR034660">
    <property type="entry name" value="DinB/YfiT-like"/>
</dbReference>
<dbReference type="NCBIfam" id="TIGR03083">
    <property type="entry name" value="maleylpyruvate isomerase family mycothiol-dependent enzyme"/>
    <property type="match status" value="1"/>
</dbReference>
<dbReference type="Pfam" id="PF07398">
    <property type="entry name" value="MDMPI_C"/>
    <property type="match status" value="1"/>
</dbReference>
<reference evidence="3 4" key="1">
    <citation type="submission" date="2016-10" db="EMBL/GenBank/DDBJ databases">
        <authorList>
            <person name="de Groot N.N."/>
        </authorList>
    </citation>
    <scope>NUCLEOTIDE SEQUENCE [LARGE SCALE GENOMIC DNA]</scope>
    <source>
        <strain evidence="3 4">DSM 44149</strain>
    </source>
</reference>